<dbReference type="PANTHER" id="PTHR42820:SF1">
    <property type="entry name" value="SHORT-CHAIN DEHYDROGENASE_REDUCTASE FAMILY PROTEIN"/>
    <property type="match status" value="1"/>
</dbReference>
<dbReference type="PANTHER" id="PTHR42820">
    <property type="entry name" value="SHORT-CHAIN DEHYDROGENASE REDUCTASE"/>
    <property type="match status" value="1"/>
</dbReference>
<dbReference type="InterPro" id="IPR002347">
    <property type="entry name" value="SDR_fam"/>
</dbReference>
<dbReference type="EMBL" id="QPJD01000006">
    <property type="protein sequence ID" value="RCW48363.1"/>
    <property type="molecule type" value="Genomic_DNA"/>
</dbReference>
<name>A0A368W2Q6_9BACL</name>
<evidence type="ECO:0000313" key="2">
    <source>
        <dbReference type="Proteomes" id="UP000252415"/>
    </source>
</evidence>
<dbReference type="Pfam" id="PF00106">
    <property type="entry name" value="adh_short"/>
    <property type="match status" value="1"/>
</dbReference>
<reference evidence="1 2" key="1">
    <citation type="submission" date="2018-07" db="EMBL/GenBank/DDBJ databases">
        <title>Genomic Encyclopedia of Type Strains, Phase III (KMG-III): the genomes of soil and plant-associated and newly described type strains.</title>
        <authorList>
            <person name="Whitman W."/>
        </authorList>
    </citation>
    <scope>NUCLEOTIDE SEQUENCE [LARGE SCALE GENOMIC DNA]</scope>
    <source>
        <strain evidence="1 2">CECT 7506</strain>
    </source>
</reference>
<proteinExistence type="predicted"/>
<comment type="caution">
    <text evidence="1">The sequence shown here is derived from an EMBL/GenBank/DDBJ whole genome shotgun (WGS) entry which is preliminary data.</text>
</comment>
<keyword evidence="2" id="KW-1185">Reference proteome</keyword>
<dbReference type="InterPro" id="IPR036291">
    <property type="entry name" value="NAD(P)-bd_dom_sf"/>
</dbReference>
<dbReference type="Proteomes" id="UP000252415">
    <property type="component" value="Unassembled WGS sequence"/>
</dbReference>
<dbReference type="SUPFAM" id="SSF51735">
    <property type="entry name" value="NAD(P)-binding Rossmann-fold domains"/>
    <property type="match status" value="1"/>
</dbReference>
<dbReference type="Gene3D" id="3.40.50.720">
    <property type="entry name" value="NAD(P)-binding Rossmann-like Domain"/>
    <property type="match status" value="1"/>
</dbReference>
<gene>
    <name evidence="1" type="ORF">DFP97_10663</name>
</gene>
<dbReference type="AlphaFoldDB" id="A0A368W2Q6"/>
<sequence>MEVVVSDINTEKGTQVVNEINASGGEASFFKTDVSKEEDVRRLVEFAVETYGRLDGLVNNAGIAALISR</sequence>
<evidence type="ECO:0000313" key="1">
    <source>
        <dbReference type="EMBL" id="RCW48363.1"/>
    </source>
</evidence>
<accession>A0A368W2Q6</accession>
<organism evidence="1 2">
    <name type="scientific">Paenibacillus prosopidis</name>
    <dbReference type="NCBI Taxonomy" id="630520"/>
    <lineage>
        <taxon>Bacteria</taxon>
        <taxon>Bacillati</taxon>
        <taxon>Bacillota</taxon>
        <taxon>Bacilli</taxon>
        <taxon>Bacillales</taxon>
        <taxon>Paenibacillaceae</taxon>
        <taxon>Paenibacillus</taxon>
    </lineage>
</organism>
<protein>
    <submittedName>
        <fullName evidence="1">Short subunit dehydrogenase</fullName>
    </submittedName>
</protein>